<feature type="transmembrane region" description="Helical" evidence="1">
    <location>
        <begin position="6"/>
        <end position="22"/>
    </location>
</feature>
<reference evidence="2" key="1">
    <citation type="submission" date="2021-05" db="EMBL/GenBank/DDBJ databases">
        <authorList>
            <person name="Alioto T."/>
            <person name="Alioto T."/>
            <person name="Gomez Garrido J."/>
        </authorList>
    </citation>
    <scope>NUCLEOTIDE SEQUENCE</scope>
</reference>
<dbReference type="AlphaFoldDB" id="A0A8D9B9B9"/>
<keyword evidence="1" id="KW-0812">Transmembrane</keyword>
<evidence type="ECO:0000313" key="2">
    <source>
        <dbReference type="EMBL" id="CAG6781038.1"/>
    </source>
</evidence>
<evidence type="ECO:0000256" key="1">
    <source>
        <dbReference type="SAM" id="Phobius"/>
    </source>
</evidence>
<dbReference type="EMBL" id="HBUF01621302">
    <property type="protein sequence ID" value="CAG6781038.1"/>
    <property type="molecule type" value="Transcribed_RNA"/>
</dbReference>
<sequence length="107" mass="13085">MFFSLLLYNFHFLLTICTFIMTQKSQNSVRSHFLFPLLWVNKLEKFFEGLRRKCFPWKVKYLGFYLFWVFALMMLAEIFFDVFYEISTYLLGNWILVSQGIQVRCIF</sequence>
<keyword evidence="1" id="KW-0472">Membrane</keyword>
<name>A0A8D9B9B9_9HEMI</name>
<proteinExistence type="predicted"/>
<accession>A0A8D9B9B9</accession>
<keyword evidence="1" id="KW-1133">Transmembrane helix</keyword>
<protein>
    <submittedName>
        <fullName evidence="2">Uncharacterized protein</fullName>
    </submittedName>
</protein>
<feature type="transmembrane region" description="Helical" evidence="1">
    <location>
        <begin position="61"/>
        <end position="84"/>
    </location>
</feature>
<organism evidence="2">
    <name type="scientific">Cacopsylla melanoneura</name>
    <dbReference type="NCBI Taxonomy" id="428564"/>
    <lineage>
        <taxon>Eukaryota</taxon>
        <taxon>Metazoa</taxon>
        <taxon>Ecdysozoa</taxon>
        <taxon>Arthropoda</taxon>
        <taxon>Hexapoda</taxon>
        <taxon>Insecta</taxon>
        <taxon>Pterygota</taxon>
        <taxon>Neoptera</taxon>
        <taxon>Paraneoptera</taxon>
        <taxon>Hemiptera</taxon>
        <taxon>Sternorrhyncha</taxon>
        <taxon>Psylloidea</taxon>
        <taxon>Psyllidae</taxon>
        <taxon>Psyllinae</taxon>
        <taxon>Cacopsylla</taxon>
    </lineage>
</organism>